<dbReference type="OrthoDB" id="265201at2"/>
<dbReference type="RefSeq" id="WP_145028080.1">
    <property type="nucleotide sequence ID" value="NZ_CP036271.1"/>
</dbReference>
<feature type="domain" description="BD-FAE-like" evidence="4">
    <location>
        <begin position="46"/>
        <end position="255"/>
    </location>
</feature>
<dbReference type="InterPro" id="IPR029058">
    <property type="entry name" value="AB_hydrolase_fold"/>
</dbReference>
<organism evidence="5 6">
    <name type="scientific">Caulifigura coniformis</name>
    <dbReference type="NCBI Taxonomy" id="2527983"/>
    <lineage>
        <taxon>Bacteria</taxon>
        <taxon>Pseudomonadati</taxon>
        <taxon>Planctomycetota</taxon>
        <taxon>Planctomycetia</taxon>
        <taxon>Planctomycetales</taxon>
        <taxon>Planctomycetaceae</taxon>
        <taxon>Caulifigura</taxon>
    </lineage>
</organism>
<gene>
    <name evidence="5" type="primary">nlhH_2</name>
    <name evidence="5" type="ORF">Pan44_11440</name>
</gene>
<reference evidence="5 6" key="1">
    <citation type="submission" date="2019-02" db="EMBL/GenBank/DDBJ databases">
        <title>Deep-cultivation of Planctomycetes and their phenomic and genomic characterization uncovers novel biology.</title>
        <authorList>
            <person name="Wiegand S."/>
            <person name="Jogler M."/>
            <person name="Boedeker C."/>
            <person name="Pinto D."/>
            <person name="Vollmers J."/>
            <person name="Rivas-Marin E."/>
            <person name="Kohn T."/>
            <person name="Peeters S.H."/>
            <person name="Heuer A."/>
            <person name="Rast P."/>
            <person name="Oberbeckmann S."/>
            <person name="Bunk B."/>
            <person name="Jeske O."/>
            <person name="Meyerdierks A."/>
            <person name="Storesund J.E."/>
            <person name="Kallscheuer N."/>
            <person name="Luecker S."/>
            <person name="Lage O.M."/>
            <person name="Pohl T."/>
            <person name="Merkel B.J."/>
            <person name="Hornburger P."/>
            <person name="Mueller R.-W."/>
            <person name="Bruemmer F."/>
            <person name="Labrenz M."/>
            <person name="Spormann A.M."/>
            <person name="Op den Camp H."/>
            <person name="Overmann J."/>
            <person name="Amann R."/>
            <person name="Jetten M.S.M."/>
            <person name="Mascher T."/>
            <person name="Medema M.H."/>
            <person name="Devos D.P."/>
            <person name="Kaster A.-K."/>
            <person name="Ovreas L."/>
            <person name="Rohde M."/>
            <person name="Galperin M.Y."/>
            <person name="Jogler C."/>
        </authorList>
    </citation>
    <scope>NUCLEOTIDE SEQUENCE [LARGE SCALE GENOMIC DNA]</scope>
    <source>
        <strain evidence="5 6">Pan44</strain>
    </source>
</reference>
<keyword evidence="2 5" id="KW-0378">Hydrolase</keyword>
<evidence type="ECO:0000313" key="6">
    <source>
        <dbReference type="Proteomes" id="UP000315700"/>
    </source>
</evidence>
<accession>A0A517SAI2</accession>
<keyword evidence="6" id="KW-1185">Reference proteome</keyword>
<dbReference type="InParanoid" id="A0A517SAI2"/>
<sequence precursor="true">MLRSVAVILSVAVCSAAHAAPPALPDGFKAVNDLTYAGNENPRQRLNLYVPVEKPAELLPVVVYIHGGGWEGGSKDAADVLSAFLKSGRVAGASVGYRLTNEAHWPSQAHDCKAALRWIHRHGAEYGIDVERIALFGISAGGHLVSLLGTTIGNAELEGEIGEPATSPVRFRCVANFCGPANFLTFESQGSVISGERPGPVMKLFDGKVSERQEAAKAASPELHVSSDDPPFLHIHGTKDPLVPYAQAVAFDKALDAVGVSSTLLTGEEGNHVFSSHQLRETINVFFDRHLHGQDVGIEQGPVAISDKAK</sequence>
<dbReference type="InterPro" id="IPR002168">
    <property type="entry name" value="Lipase_GDXG_HIS_AS"/>
</dbReference>
<evidence type="ECO:0000256" key="3">
    <source>
        <dbReference type="SAM" id="SignalP"/>
    </source>
</evidence>
<comment type="similarity">
    <text evidence="1">Belongs to the 'GDXG' lipolytic enzyme family.</text>
</comment>
<dbReference type="PANTHER" id="PTHR48081:SF13">
    <property type="entry name" value="ALPHA_BETA HYDROLASE"/>
    <property type="match status" value="1"/>
</dbReference>
<evidence type="ECO:0000313" key="5">
    <source>
        <dbReference type="EMBL" id="QDT53129.1"/>
    </source>
</evidence>
<evidence type="ECO:0000256" key="2">
    <source>
        <dbReference type="ARBA" id="ARBA00022801"/>
    </source>
</evidence>
<evidence type="ECO:0000256" key="1">
    <source>
        <dbReference type="ARBA" id="ARBA00010515"/>
    </source>
</evidence>
<dbReference type="InterPro" id="IPR049492">
    <property type="entry name" value="BD-FAE-like_dom"/>
</dbReference>
<dbReference type="Proteomes" id="UP000315700">
    <property type="component" value="Chromosome"/>
</dbReference>
<keyword evidence="3" id="KW-0732">Signal</keyword>
<feature type="chain" id="PRO_5021804890" evidence="3">
    <location>
        <begin position="20"/>
        <end position="310"/>
    </location>
</feature>
<dbReference type="PROSITE" id="PS01173">
    <property type="entry name" value="LIPASE_GDXG_HIS"/>
    <property type="match status" value="1"/>
</dbReference>
<dbReference type="GO" id="GO:0106435">
    <property type="term" value="F:carboxylesterase activity"/>
    <property type="evidence" value="ECO:0007669"/>
    <property type="project" value="UniProtKB-EC"/>
</dbReference>
<dbReference type="Gene3D" id="3.40.50.1820">
    <property type="entry name" value="alpha/beta hydrolase"/>
    <property type="match status" value="1"/>
</dbReference>
<dbReference type="EMBL" id="CP036271">
    <property type="protein sequence ID" value="QDT53129.1"/>
    <property type="molecule type" value="Genomic_DNA"/>
</dbReference>
<proteinExistence type="inferred from homology"/>
<dbReference type="Pfam" id="PF20434">
    <property type="entry name" value="BD-FAE"/>
    <property type="match status" value="1"/>
</dbReference>
<dbReference type="EC" id="3.1.1.1" evidence="5"/>
<dbReference type="SUPFAM" id="SSF53474">
    <property type="entry name" value="alpha/beta-Hydrolases"/>
    <property type="match status" value="1"/>
</dbReference>
<dbReference type="KEGG" id="ccos:Pan44_11440"/>
<feature type="signal peptide" evidence="3">
    <location>
        <begin position="1"/>
        <end position="19"/>
    </location>
</feature>
<dbReference type="PANTHER" id="PTHR48081">
    <property type="entry name" value="AB HYDROLASE SUPERFAMILY PROTEIN C4A8.06C"/>
    <property type="match status" value="1"/>
</dbReference>
<evidence type="ECO:0000259" key="4">
    <source>
        <dbReference type="Pfam" id="PF20434"/>
    </source>
</evidence>
<dbReference type="AlphaFoldDB" id="A0A517SAI2"/>
<dbReference type="InterPro" id="IPR050300">
    <property type="entry name" value="GDXG_lipolytic_enzyme"/>
</dbReference>
<name>A0A517SAI2_9PLAN</name>
<protein>
    <submittedName>
        <fullName evidence="5">Carboxylesterase NlhH</fullName>
        <ecNumber evidence="5">3.1.1.1</ecNumber>
    </submittedName>
</protein>